<reference evidence="1 2" key="1">
    <citation type="submission" date="2016-04" db="EMBL/GenBank/DDBJ databases">
        <title>Genome analyses suggest a sexual origin of heterokaryosis in a supposedly ancient asexual fungus.</title>
        <authorList>
            <person name="Ropars J."/>
            <person name="Sedzielewska K."/>
            <person name="Noel J."/>
            <person name="Charron P."/>
            <person name="Farinelli L."/>
            <person name="Marton T."/>
            <person name="Kruger M."/>
            <person name="Pelin A."/>
            <person name="Brachmann A."/>
            <person name="Corradi N."/>
        </authorList>
    </citation>
    <scope>NUCLEOTIDE SEQUENCE [LARGE SCALE GENOMIC DNA]</scope>
    <source>
        <strain evidence="1 2">C2</strain>
    </source>
</reference>
<gene>
    <name evidence="1" type="ORF">RhiirC2_782909</name>
</gene>
<protein>
    <submittedName>
        <fullName evidence="1">Uncharacterized protein</fullName>
    </submittedName>
</protein>
<evidence type="ECO:0000313" key="1">
    <source>
        <dbReference type="EMBL" id="PKK67921.1"/>
    </source>
</evidence>
<sequence>MISHEGRYQTQYVIYTEINNYEVGNGAYRSLSILLKVLIPVWKGGKNPVIISGDTLYIKLGGDGRNGGRKQNHVMITFCLLNEKDNVLKPDHQYSICLYIGKEKYETLDKVGKIFAVQLADLKESGIIDGDGVHWPIKFYFSGDWKFTYIIMGLNAPNSEYFCLFCECDAKSRHNMDLSWPPTGNIRGKKRVSLFPVVDLHSYIPDELHILLWISDRKLKKKMNDLNIHFEFYRGGSARGNSEEEISKFEEDVKNWVRTFCWPTIGQMNSATSIPGLYRKEDVTPYMHMLTMHVPYCMHQLKEKGLSLRLFSTSSIEKKNHNQVKLFFRGTTMGGGKKKTSCCL</sequence>
<dbReference type="PANTHER" id="PTHR31424:SF5">
    <property type="entry name" value="APPLE DOMAIN-CONTAINING PROTEIN"/>
    <property type="match status" value="1"/>
</dbReference>
<dbReference type="AlphaFoldDB" id="A0A2N1N223"/>
<dbReference type="VEuPathDB" id="FungiDB:RhiirA1_472175"/>
<dbReference type="VEuPathDB" id="FungiDB:RhiirA1_480360"/>
<reference evidence="1 2" key="2">
    <citation type="submission" date="2017-10" db="EMBL/GenBank/DDBJ databases">
        <title>Extensive intraspecific genome diversity in a model arbuscular mycorrhizal fungus.</title>
        <authorList>
            <person name="Chen E.C.H."/>
            <person name="Morin E."/>
            <person name="Baudet D."/>
            <person name="Noel J."/>
            <person name="Ndikumana S."/>
            <person name="Charron P."/>
            <person name="St-Onge C."/>
            <person name="Giorgi J."/>
            <person name="Grigoriev I.V."/>
            <person name="Roux C."/>
            <person name="Martin F.M."/>
            <person name="Corradi N."/>
        </authorList>
    </citation>
    <scope>NUCLEOTIDE SEQUENCE [LARGE SCALE GENOMIC DNA]</scope>
    <source>
        <strain evidence="1 2">C2</strain>
    </source>
</reference>
<dbReference type="PANTHER" id="PTHR31424">
    <property type="entry name" value="PROTEIN CBG23806"/>
    <property type="match status" value="1"/>
</dbReference>
<proteinExistence type="predicted"/>
<dbReference type="VEuPathDB" id="FungiDB:FUN_022063"/>
<evidence type="ECO:0000313" key="2">
    <source>
        <dbReference type="Proteomes" id="UP000233469"/>
    </source>
</evidence>
<dbReference type="Proteomes" id="UP000233469">
    <property type="component" value="Unassembled WGS sequence"/>
</dbReference>
<dbReference type="EMBL" id="LLXL01000902">
    <property type="protein sequence ID" value="PKK67921.1"/>
    <property type="molecule type" value="Genomic_DNA"/>
</dbReference>
<organism evidence="1 2">
    <name type="scientific">Rhizophagus irregularis</name>
    <dbReference type="NCBI Taxonomy" id="588596"/>
    <lineage>
        <taxon>Eukaryota</taxon>
        <taxon>Fungi</taxon>
        <taxon>Fungi incertae sedis</taxon>
        <taxon>Mucoromycota</taxon>
        <taxon>Glomeromycotina</taxon>
        <taxon>Glomeromycetes</taxon>
        <taxon>Glomerales</taxon>
        <taxon>Glomeraceae</taxon>
        <taxon>Rhizophagus</taxon>
    </lineage>
</organism>
<name>A0A2N1N223_9GLOM</name>
<accession>A0A2N1N223</accession>
<comment type="caution">
    <text evidence="1">The sequence shown here is derived from an EMBL/GenBank/DDBJ whole genome shotgun (WGS) entry which is preliminary data.</text>
</comment>